<evidence type="ECO:0000313" key="1">
    <source>
        <dbReference type="EMBL" id="ACO78935.1"/>
    </source>
</evidence>
<keyword evidence="2" id="KW-1185">Reference proteome</keyword>
<name>C1DKT3_AZOVD</name>
<accession>C1DKT3</accession>
<dbReference type="Proteomes" id="UP000002424">
    <property type="component" value="Chromosome"/>
</dbReference>
<dbReference type="AlphaFoldDB" id="C1DKT3"/>
<dbReference type="EMBL" id="CP001157">
    <property type="protein sequence ID" value="ACO78935.1"/>
    <property type="molecule type" value="Genomic_DNA"/>
</dbReference>
<proteinExistence type="predicted"/>
<organism evidence="1 2">
    <name type="scientific">Azotobacter vinelandii (strain DJ / ATCC BAA-1303)</name>
    <dbReference type="NCBI Taxonomy" id="322710"/>
    <lineage>
        <taxon>Bacteria</taxon>
        <taxon>Pseudomonadati</taxon>
        <taxon>Pseudomonadota</taxon>
        <taxon>Gammaproteobacteria</taxon>
        <taxon>Pseudomonadales</taxon>
        <taxon>Pseudomonadaceae</taxon>
        <taxon>Azotobacter</taxon>
    </lineage>
</organism>
<reference evidence="1 2" key="1">
    <citation type="journal article" date="2009" name="J. Bacteriol.">
        <title>Genome sequence of Azotobacter vinelandii, an obligate aerobe specialized to support diverse anaerobic metabolic processes.</title>
        <authorList>
            <person name="Setubal J.C."/>
            <person name="dos Santos P."/>
            <person name="Goldman B.S."/>
            <person name="Ertesvag H."/>
            <person name="Espin G."/>
            <person name="Rubio L.M."/>
            <person name="Valla S."/>
            <person name="Almeida N.F."/>
            <person name="Balasubramanian D."/>
            <person name="Cromes L."/>
            <person name="Curatti L."/>
            <person name="Du Z."/>
            <person name="Godsy E."/>
            <person name="Goodner B."/>
            <person name="Hellner-Burris K."/>
            <person name="Hernandez J.A."/>
            <person name="Houmiel K."/>
            <person name="Imperial J."/>
            <person name="Kennedy C."/>
            <person name="Larson T.J."/>
            <person name="Latreille P."/>
            <person name="Ligon L.S."/>
            <person name="Lu J."/>
            <person name="Maerk M."/>
            <person name="Miller N.M."/>
            <person name="Norton S."/>
            <person name="O'Carroll I.P."/>
            <person name="Paulsen I."/>
            <person name="Raulfs E.C."/>
            <person name="Roemer R."/>
            <person name="Rosser J."/>
            <person name="Segura D."/>
            <person name="Slater S."/>
            <person name="Stricklin S.L."/>
            <person name="Studholme D.J."/>
            <person name="Sun J."/>
            <person name="Viana C.J."/>
            <person name="Wallin E."/>
            <person name="Wang B."/>
            <person name="Wheeler C."/>
            <person name="Zhu H."/>
            <person name="Dean D.R."/>
            <person name="Dixon R."/>
            <person name="Wood D."/>
        </authorList>
    </citation>
    <scope>NUCLEOTIDE SEQUENCE [LARGE SCALE GENOMIC DNA]</scope>
    <source>
        <strain evidence="2">DJ / ATCC BAA-1303</strain>
    </source>
</reference>
<dbReference type="KEGG" id="avn:Avin_27610"/>
<dbReference type="HOGENOM" id="CLU_2434561_0_0_6"/>
<dbReference type="EnsemblBacteria" id="ACO78935">
    <property type="protein sequence ID" value="ACO78935"/>
    <property type="gene ID" value="Avin_27610"/>
</dbReference>
<dbReference type="STRING" id="322710.Avin_27610"/>
<evidence type="ECO:0000313" key="2">
    <source>
        <dbReference type="Proteomes" id="UP000002424"/>
    </source>
</evidence>
<sequence length="90" mass="10011">MGRKGHIKADTEELALWQGQQACSLAQFIDCRQQHFRQTLMLEINALKVSPQHIQGIAQGGQTAILILADTQGDIDRLLKYLEGQQLGPD</sequence>
<gene>
    <name evidence="1" type="ordered locus">Avin_27610</name>
</gene>
<protein>
    <submittedName>
        <fullName evidence="1">Uncharacterized protein</fullName>
    </submittedName>
</protein>